<feature type="transmembrane region" description="Helical" evidence="6">
    <location>
        <begin position="32"/>
        <end position="60"/>
    </location>
</feature>
<evidence type="ECO:0000256" key="2">
    <source>
        <dbReference type="ARBA" id="ARBA00022475"/>
    </source>
</evidence>
<evidence type="ECO:0000259" key="7">
    <source>
        <dbReference type="Pfam" id="PF04024"/>
    </source>
</evidence>
<dbReference type="Pfam" id="PF04024">
    <property type="entry name" value="PspC"/>
    <property type="match status" value="1"/>
</dbReference>
<organism evidence="8 9">
    <name type="scientific">Saliniradius amylolyticus</name>
    <dbReference type="NCBI Taxonomy" id="2183582"/>
    <lineage>
        <taxon>Bacteria</taxon>
        <taxon>Pseudomonadati</taxon>
        <taxon>Pseudomonadota</taxon>
        <taxon>Gammaproteobacteria</taxon>
        <taxon>Alteromonadales</taxon>
        <taxon>Alteromonadaceae</taxon>
        <taxon>Saliniradius</taxon>
    </lineage>
</organism>
<evidence type="ECO:0000256" key="6">
    <source>
        <dbReference type="SAM" id="Phobius"/>
    </source>
</evidence>
<dbReference type="AlphaFoldDB" id="A0A2S2E144"/>
<keyword evidence="9" id="KW-1185">Reference proteome</keyword>
<dbReference type="EMBL" id="CP029347">
    <property type="protein sequence ID" value="AWL11336.1"/>
    <property type="molecule type" value="Genomic_DNA"/>
</dbReference>
<name>A0A2S2E144_9ALTE</name>
<comment type="subcellular location">
    <subcellularLocation>
        <location evidence="1">Cell membrane</location>
        <topology evidence="1">Single-pass membrane protein</topology>
    </subcellularLocation>
</comment>
<protein>
    <recommendedName>
        <fullName evidence="7">Phage shock protein PspC N-terminal domain-containing protein</fullName>
    </recommendedName>
</protein>
<dbReference type="InterPro" id="IPR007168">
    <property type="entry name" value="Phageshock_PspC_N"/>
</dbReference>
<dbReference type="InterPro" id="IPR052027">
    <property type="entry name" value="PspC"/>
</dbReference>
<evidence type="ECO:0000256" key="5">
    <source>
        <dbReference type="ARBA" id="ARBA00023136"/>
    </source>
</evidence>
<reference evidence="8 9" key="1">
    <citation type="submission" date="2018-05" db="EMBL/GenBank/DDBJ databases">
        <title>Salinimonas sp. HMF8227 Genome sequencing and assembly.</title>
        <authorList>
            <person name="Kang H."/>
            <person name="Kang J."/>
            <person name="Cha I."/>
            <person name="Kim H."/>
            <person name="Joh K."/>
        </authorList>
    </citation>
    <scope>NUCLEOTIDE SEQUENCE [LARGE SCALE GENOMIC DNA]</scope>
    <source>
        <strain evidence="8 9">HMF8227</strain>
    </source>
</reference>
<keyword evidence="3 6" id="KW-0812">Transmembrane</keyword>
<dbReference type="KEGG" id="salh:HMF8227_00841"/>
<evidence type="ECO:0000256" key="1">
    <source>
        <dbReference type="ARBA" id="ARBA00004162"/>
    </source>
</evidence>
<proteinExistence type="predicted"/>
<evidence type="ECO:0000313" key="8">
    <source>
        <dbReference type="EMBL" id="AWL11336.1"/>
    </source>
</evidence>
<keyword evidence="2" id="KW-1003">Cell membrane</keyword>
<gene>
    <name evidence="8" type="ORF">HMF8227_00841</name>
</gene>
<dbReference type="RefSeq" id="WP_109338995.1">
    <property type="nucleotide sequence ID" value="NZ_CP029347.1"/>
</dbReference>
<dbReference type="NCBIfam" id="TIGR02978">
    <property type="entry name" value="phageshock_pspC"/>
    <property type="match status" value="1"/>
</dbReference>
<keyword evidence="5 6" id="KW-0472">Membrane</keyword>
<evidence type="ECO:0000256" key="3">
    <source>
        <dbReference type="ARBA" id="ARBA00022692"/>
    </source>
</evidence>
<evidence type="ECO:0000313" key="9">
    <source>
        <dbReference type="Proteomes" id="UP000245728"/>
    </source>
</evidence>
<sequence length="139" mass="15961">MKRNGELYRHPQKGKIAGVCAGLADYFGWEVWLIRIALVSAVLLAGPFFVIAYIAAWFILDKAPASNAETQDSSFGKGWQSSDEEAVEIKSRVWRAGESPRHAFQDIKHRFEHLEHRLRAMETYVTSSEFQLHREIDRL</sequence>
<dbReference type="PANTHER" id="PTHR33885">
    <property type="entry name" value="PHAGE SHOCK PROTEIN C"/>
    <property type="match status" value="1"/>
</dbReference>
<dbReference type="OrthoDB" id="7359894at2"/>
<keyword evidence="4 6" id="KW-1133">Transmembrane helix</keyword>
<dbReference type="InterPro" id="IPR014320">
    <property type="entry name" value="Phageshock_PspC"/>
</dbReference>
<feature type="domain" description="Phage shock protein PspC N-terminal" evidence="7">
    <location>
        <begin position="6"/>
        <end position="62"/>
    </location>
</feature>
<dbReference type="Proteomes" id="UP000245728">
    <property type="component" value="Chromosome"/>
</dbReference>
<evidence type="ECO:0000256" key="4">
    <source>
        <dbReference type="ARBA" id="ARBA00022989"/>
    </source>
</evidence>
<accession>A0A2S2E144</accession>
<dbReference type="PANTHER" id="PTHR33885:SF3">
    <property type="entry name" value="PHAGE SHOCK PROTEIN C"/>
    <property type="match status" value="1"/>
</dbReference>
<dbReference type="GO" id="GO:0005886">
    <property type="term" value="C:plasma membrane"/>
    <property type="evidence" value="ECO:0007669"/>
    <property type="project" value="UniProtKB-SubCell"/>
</dbReference>